<sequence length="523" mass="58086">IAVLKVGGRMVYSTCSMNPIENEAVVAEVLRRCGGAVELLDVSTELLHLSRRPGLKTWKVRDKGLWLTSYKYVPRYRRNAIVPGMFPSGSRDELETTTPCGLQEHVGPTGSEHEKETASILEEKNQNGVNDGSENGVGQSKKIVIPIDAPQEVSSLRLERCMRIVPHDQNSGAFFVAVLKKLSDLPAVSDSTTNPNECSTDGEKVLPKELSEDIIEDSTLELEINLSEDDTNQTDSRISKATSDVNLLDEDLEESALELDSGDVCEEHNELEDTKEDGDVETGFDTAKGNQRSQAQGKWRGVDPVIFFKDESAINSIKTFYGIDQSFPLEDHLVARNTDAQRVKRIYYISKSVQDTIKLNFQAGQQLKITSVGLKTFERQSSKEGTDSYCAYRISSEGLPLLLPYVTKQILRVPLADFKHLLQYKTIKFADFVDPEFREKVTELLLGCCVIVLNKGDQATPENTKVDASTVAIGCWKGKTNVSVMVAPTDCQELLGRLSVHFENKKDSSDQENMQLELDLKGP</sequence>
<dbReference type="GO" id="GO:0005634">
    <property type="term" value="C:nucleus"/>
    <property type="evidence" value="ECO:0007669"/>
    <property type="project" value="UniProtKB-SubCell"/>
</dbReference>
<keyword evidence="2" id="KW-0820">tRNA-binding</keyword>
<evidence type="ECO:0000256" key="8">
    <source>
        <dbReference type="ARBA" id="ARBA00023242"/>
    </source>
</evidence>
<dbReference type="EMBL" id="JACGCM010000593">
    <property type="protein sequence ID" value="KAF6170326.1"/>
    <property type="molecule type" value="Genomic_DNA"/>
</dbReference>
<evidence type="ECO:0000256" key="5">
    <source>
        <dbReference type="ARBA" id="ARBA00022691"/>
    </source>
</evidence>
<dbReference type="InterPro" id="IPR023270">
    <property type="entry name" value="RCMT_NCL1"/>
</dbReference>
<evidence type="ECO:0000256" key="4">
    <source>
        <dbReference type="ARBA" id="ARBA00022679"/>
    </source>
</evidence>
<evidence type="ECO:0000256" key="1">
    <source>
        <dbReference type="ARBA" id="ARBA00004123"/>
    </source>
</evidence>
<name>A0A7J7NT20_9MAGN</name>
<gene>
    <name evidence="12" type="ORF">GIB67_043016</name>
</gene>
<keyword evidence="4 9" id="KW-0808">Transferase</keyword>
<keyword evidence="5 9" id="KW-0949">S-adenosyl-L-methionine</keyword>
<comment type="subcellular location">
    <subcellularLocation>
        <location evidence="1">Nucleus</location>
    </subcellularLocation>
</comment>
<feature type="non-terminal residue" evidence="12">
    <location>
        <position position="1"/>
    </location>
</feature>
<evidence type="ECO:0000256" key="7">
    <source>
        <dbReference type="ARBA" id="ARBA00022884"/>
    </source>
</evidence>
<dbReference type="GO" id="GO:0000049">
    <property type="term" value="F:tRNA binding"/>
    <property type="evidence" value="ECO:0007669"/>
    <property type="project" value="UniProtKB-KW"/>
</dbReference>
<evidence type="ECO:0000259" key="11">
    <source>
        <dbReference type="PROSITE" id="PS51686"/>
    </source>
</evidence>
<keyword evidence="8" id="KW-0539">Nucleus</keyword>
<reference evidence="12 13" key="1">
    <citation type="journal article" date="2020" name="IScience">
        <title>Genome Sequencing of the Endangered Kingdonia uniflora (Circaeasteraceae, Ranunculales) Reveals Potential Mechanisms of Evolutionary Specialization.</title>
        <authorList>
            <person name="Sun Y."/>
            <person name="Deng T."/>
            <person name="Zhang A."/>
            <person name="Moore M.J."/>
            <person name="Landis J.B."/>
            <person name="Lin N."/>
            <person name="Zhang H."/>
            <person name="Zhang X."/>
            <person name="Huang J."/>
            <person name="Zhang X."/>
            <person name="Sun H."/>
            <person name="Wang H."/>
        </authorList>
    </citation>
    <scope>NUCLEOTIDE SEQUENCE [LARGE SCALE GENOMIC DNA]</scope>
    <source>
        <strain evidence="12">TB1705</strain>
        <tissue evidence="12">Leaf</tissue>
    </source>
</reference>
<comment type="similarity">
    <text evidence="9">Belongs to the class I-like SAM-binding methyltransferase superfamily. RsmB/NOP family.</text>
</comment>
<dbReference type="PANTHER" id="PTHR22808">
    <property type="entry name" value="NCL1 YEAST -RELATED NOL1/NOP2/FMU SUN DOMAIN-CONTAINING"/>
    <property type="match status" value="1"/>
</dbReference>
<evidence type="ECO:0000256" key="6">
    <source>
        <dbReference type="ARBA" id="ARBA00022694"/>
    </source>
</evidence>
<dbReference type="InterPro" id="IPR049560">
    <property type="entry name" value="MeTrfase_RsmB-F_NOP2_cat"/>
</dbReference>
<evidence type="ECO:0000313" key="13">
    <source>
        <dbReference type="Proteomes" id="UP000541444"/>
    </source>
</evidence>
<evidence type="ECO:0000256" key="10">
    <source>
        <dbReference type="SAM" id="MobiDB-lite"/>
    </source>
</evidence>
<evidence type="ECO:0000256" key="3">
    <source>
        <dbReference type="ARBA" id="ARBA00022603"/>
    </source>
</evidence>
<dbReference type="SUPFAM" id="SSF53335">
    <property type="entry name" value="S-adenosyl-L-methionine-dependent methyltransferases"/>
    <property type="match status" value="1"/>
</dbReference>
<keyword evidence="3 9" id="KW-0489">Methyltransferase</keyword>
<dbReference type="PRINTS" id="PR02008">
    <property type="entry name" value="RCMTFAMILY"/>
</dbReference>
<keyword evidence="13" id="KW-1185">Reference proteome</keyword>
<dbReference type="InterPro" id="IPR057285">
    <property type="entry name" value="Pre-PUA_NSUN2"/>
</dbReference>
<comment type="caution">
    <text evidence="9">Lacks conserved residue(s) required for the propagation of feature annotation.</text>
</comment>
<feature type="domain" description="SAM-dependent MTase RsmB/NOP-type" evidence="11">
    <location>
        <begin position="1"/>
        <end position="182"/>
    </location>
</feature>
<dbReference type="AlphaFoldDB" id="A0A7J7NT20"/>
<dbReference type="GO" id="GO:0016428">
    <property type="term" value="F:tRNA (cytidine-5-)-methyltransferase activity"/>
    <property type="evidence" value="ECO:0007669"/>
    <property type="project" value="InterPro"/>
</dbReference>
<proteinExistence type="inferred from homology"/>
<organism evidence="12 13">
    <name type="scientific">Kingdonia uniflora</name>
    <dbReference type="NCBI Taxonomy" id="39325"/>
    <lineage>
        <taxon>Eukaryota</taxon>
        <taxon>Viridiplantae</taxon>
        <taxon>Streptophyta</taxon>
        <taxon>Embryophyta</taxon>
        <taxon>Tracheophyta</taxon>
        <taxon>Spermatophyta</taxon>
        <taxon>Magnoliopsida</taxon>
        <taxon>Ranunculales</taxon>
        <taxon>Circaeasteraceae</taxon>
        <taxon>Kingdonia</taxon>
    </lineage>
</organism>
<dbReference type="OrthoDB" id="6093671at2759"/>
<dbReference type="InterPro" id="IPR001678">
    <property type="entry name" value="MeTrfase_RsmB-F_NOP2_dom"/>
</dbReference>
<accession>A0A7J7NT20</accession>
<feature type="region of interest" description="Disordered" evidence="10">
    <location>
        <begin position="269"/>
        <end position="296"/>
    </location>
</feature>
<keyword evidence="7 9" id="KW-0694">RNA-binding</keyword>
<dbReference type="PANTHER" id="PTHR22808:SF1">
    <property type="entry name" value="RNA CYTOSINE-C(5)-METHYLTRANSFERASE NSUN2-RELATED"/>
    <property type="match status" value="1"/>
</dbReference>
<dbReference type="Gene3D" id="3.40.50.150">
    <property type="entry name" value="Vaccinia Virus protein VP39"/>
    <property type="match status" value="1"/>
</dbReference>
<dbReference type="InterPro" id="IPR057286">
    <property type="entry name" value="PUA_NSUN2"/>
</dbReference>
<dbReference type="InterPro" id="IPR029063">
    <property type="entry name" value="SAM-dependent_MTases_sf"/>
</dbReference>
<evidence type="ECO:0000313" key="12">
    <source>
        <dbReference type="EMBL" id="KAF6170326.1"/>
    </source>
</evidence>
<evidence type="ECO:0000256" key="9">
    <source>
        <dbReference type="PROSITE-ProRule" id="PRU01023"/>
    </source>
</evidence>
<comment type="caution">
    <text evidence="12">The sequence shown here is derived from an EMBL/GenBank/DDBJ whole genome shotgun (WGS) entry which is preliminary data.</text>
</comment>
<evidence type="ECO:0000256" key="2">
    <source>
        <dbReference type="ARBA" id="ARBA00022555"/>
    </source>
</evidence>
<dbReference type="Pfam" id="PF01189">
    <property type="entry name" value="Methyltr_RsmB-F"/>
    <property type="match status" value="1"/>
</dbReference>
<dbReference type="PROSITE" id="PS51686">
    <property type="entry name" value="SAM_MT_RSMB_NOP"/>
    <property type="match status" value="1"/>
</dbReference>
<keyword evidence="6" id="KW-0819">tRNA processing</keyword>
<protein>
    <recommendedName>
        <fullName evidence="11">SAM-dependent MTase RsmB/NOP-type domain-containing protein</fullName>
    </recommendedName>
</protein>
<dbReference type="Pfam" id="PF25376">
    <property type="entry name" value="Pre-PUA_NSUN2"/>
    <property type="match status" value="1"/>
</dbReference>
<feature type="active site" description="Nucleophile" evidence="9">
    <location>
        <position position="15"/>
    </location>
</feature>
<dbReference type="PRINTS" id="PR02011">
    <property type="entry name" value="RCMTNCL1"/>
</dbReference>
<dbReference type="Pfam" id="PF25378">
    <property type="entry name" value="PUA_NSUN2"/>
    <property type="match status" value="1"/>
</dbReference>
<feature type="compositionally biased region" description="Acidic residues" evidence="10">
    <location>
        <begin position="273"/>
        <end position="282"/>
    </location>
</feature>
<dbReference type="GO" id="GO:0030488">
    <property type="term" value="P:tRNA methylation"/>
    <property type="evidence" value="ECO:0007669"/>
    <property type="project" value="UniProtKB-ARBA"/>
</dbReference>
<dbReference type="InterPro" id="IPR023267">
    <property type="entry name" value="RCMT"/>
</dbReference>
<dbReference type="Proteomes" id="UP000541444">
    <property type="component" value="Unassembled WGS sequence"/>
</dbReference>